<gene>
    <name evidence="2" type="ORF">DXC39_13600</name>
    <name evidence="1" type="ORF">ERS852407_05399</name>
</gene>
<dbReference type="Proteomes" id="UP000095651">
    <property type="component" value="Unassembled WGS sequence"/>
</dbReference>
<accession>A0A174LNN5</accession>
<organism evidence="1 3">
    <name type="scientific">Hungatella hathewayi</name>
    <dbReference type="NCBI Taxonomy" id="154046"/>
    <lineage>
        <taxon>Bacteria</taxon>
        <taxon>Bacillati</taxon>
        <taxon>Bacillota</taxon>
        <taxon>Clostridia</taxon>
        <taxon>Lachnospirales</taxon>
        <taxon>Lachnospiraceae</taxon>
        <taxon>Hungatella</taxon>
    </lineage>
</organism>
<dbReference type="AlphaFoldDB" id="A0A174LNN5"/>
<reference evidence="2 4" key="2">
    <citation type="submission" date="2018-08" db="EMBL/GenBank/DDBJ databases">
        <title>A genome reference for cultivated species of the human gut microbiota.</title>
        <authorList>
            <person name="Zou Y."/>
            <person name="Xue W."/>
            <person name="Luo G."/>
        </authorList>
    </citation>
    <scope>NUCLEOTIDE SEQUENCE [LARGE SCALE GENOMIC DNA]</scope>
    <source>
        <strain evidence="2 4">TF05-11AC</strain>
    </source>
</reference>
<evidence type="ECO:0000313" key="1">
    <source>
        <dbReference type="EMBL" id="CUP24306.1"/>
    </source>
</evidence>
<reference evidence="1 3" key="1">
    <citation type="submission" date="2015-09" db="EMBL/GenBank/DDBJ databases">
        <authorList>
            <consortium name="Pathogen Informatics"/>
        </authorList>
    </citation>
    <scope>NUCLEOTIDE SEQUENCE [LARGE SCALE GENOMIC DNA]</scope>
    <source>
        <strain evidence="1 3">2789STDY5608850</strain>
    </source>
</reference>
<protein>
    <submittedName>
        <fullName evidence="1">Uncharacterized protein</fullName>
    </submittedName>
</protein>
<evidence type="ECO:0000313" key="3">
    <source>
        <dbReference type="Proteomes" id="UP000095651"/>
    </source>
</evidence>
<dbReference type="EMBL" id="CYZE01000022">
    <property type="protein sequence ID" value="CUP24306.1"/>
    <property type="molecule type" value="Genomic_DNA"/>
</dbReference>
<dbReference type="RefSeq" id="WP_055659885.1">
    <property type="nucleotide sequence ID" value="NZ_CABIXC010000022.1"/>
</dbReference>
<evidence type="ECO:0000313" key="4">
    <source>
        <dbReference type="Proteomes" id="UP000261257"/>
    </source>
</evidence>
<sequence length="78" mass="9243">MYATMQEHLRESVFKTALFHFLKNSKKSPERTARNIEELLNKFSTSPCECRMKYDELLQLIKTSSMEECISYIMNKIS</sequence>
<evidence type="ECO:0000313" key="2">
    <source>
        <dbReference type="EMBL" id="RGM04043.1"/>
    </source>
</evidence>
<name>A0A174LNN5_9FIRM</name>
<proteinExistence type="predicted"/>
<dbReference type="Proteomes" id="UP000261257">
    <property type="component" value="Unassembled WGS sequence"/>
</dbReference>
<dbReference type="EMBL" id="QSSQ01000011">
    <property type="protein sequence ID" value="RGM04043.1"/>
    <property type="molecule type" value="Genomic_DNA"/>
</dbReference>